<sequence>MELLVAIFPFFFASAFVAGLRQLLRGNAAGLMAFIVFALPLYFTSLSVSYMLGLGTYIPVLQATKELMVVVALAVIVWQLNRRFKPTTTDWILILYVAYAALYLFVPSGFSFKERLLAFKGLAFFPVVYFAGRLVDPGQINLRKWLSYICVVTIVAGALVAYEALSGEHLQQHTGYADYNLNFFNMEPAGNFGLTWTFETGSGHKRFASFYSMPLEHAAATLISASAIFALSYKRLGRFRLSPLLIVTALATLLSIAFALSRASFVGYFIMLYVYAFAAGKRSWLMGINAMIGVGVLAWMVWIKGDILGWVLETIQFADTSSMSHLLEWIDGIQAMIANPFGLGLGTSGRVSGAFGENIGGENQLIIIGVQLGFVGVALYAAAYVTVIWNGILAFRNSNGKEARLGLMLFLSRVGLIIPLFTSEVESYIYISYLLWFLSGLLVNMQVKTKRVHAEAIAVGY</sequence>
<dbReference type="PANTHER" id="PTHR37422">
    <property type="entry name" value="TEICHURONIC ACID BIOSYNTHESIS PROTEIN TUAE"/>
    <property type="match status" value="1"/>
</dbReference>
<feature type="transmembrane region" description="Helical" evidence="1">
    <location>
        <begin position="116"/>
        <end position="134"/>
    </location>
</feature>
<keyword evidence="3" id="KW-1185">Reference proteome</keyword>
<dbReference type="RefSeq" id="WP_073043031.1">
    <property type="nucleotide sequence ID" value="NZ_FQUO01000007.1"/>
</dbReference>
<feature type="transmembrane region" description="Helical" evidence="1">
    <location>
        <begin position="58"/>
        <end position="80"/>
    </location>
</feature>
<dbReference type="OrthoDB" id="817530at2"/>
<protein>
    <recommendedName>
        <fullName evidence="4">O-Antigen ligase</fullName>
    </recommendedName>
</protein>
<organism evidence="2 3">
    <name type="scientific">Cnuella takakiae</name>
    <dbReference type="NCBI Taxonomy" id="1302690"/>
    <lineage>
        <taxon>Bacteria</taxon>
        <taxon>Pseudomonadati</taxon>
        <taxon>Bacteroidota</taxon>
        <taxon>Chitinophagia</taxon>
        <taxon>Chitinophagales</taxon>
        <taxon>Chitinophagaceae</taxon>
        <taxon>Cnuella</taxon>
    </lineage>
</organism>
<accession>A0A1M5BAE0</accession>
<reference evidence="2 3" key="1">
    <citation type="submission" date="2016-11" db="EMBL/GenBank/DDBJ databases">
        <authorList>
            <person name="Jaros S."/>
            <person name="Januszkiewicz K."/>
            <person name="Wedrychowicz H."/>
        </authorList>
    </citation>
    <scope>NUCLEOTIDE SEQUENCE [LARGE SCALE GENOMIC DNA]</scope>
    <source>
        <strain evidence="2 3">DSM 26897</strain>
    </source>
</reference>
<evidence type="ECO:0008006" key="4">
    <source>
        <dbReference type="Google" id="ProtNLM"/>
    </source>
</evidence>
<dbReference type="Proteomes" id="UP000184368">
    <property type="component" value="Unassembled WGS sequence"/>
</dbReference>
<name>A0A1M5BAE0_9BACT</name>
<feature type="transmembrane region" description="Helical" evidence="1">
    <location>
        <begin position="6"/>
        <end position="24"/>
    </location>
</feature>
<dbReference type="EMBL" id="FQUO01000007">
    <property type="protein sequence ID" value="SHF39297.1"/>
    <property type="molecule type" value="Genomic_DNA"/>
</dbReference>
<feature type="transmembrane region" description="Helical" evidence="1">
    <location>
        <begin position="245"/>
        <end position="278"/>
    </location>
</feature>
<gene>
    <name evidence="2" type="ORF">SAMN05444008_107216</name>
</gene>
<keyword evidence="1" id="KW-0472">Membrane</keyword>
<feature type="transmembrane region" description="Helical" evidence="1">
    <location>
        <begin position="146"/>
        <end position="165"/>
    </location>
</feature>
<keyword evidence="1" id="KW-1133">Transmembrane helix</keyword>
<evidence type="ECO:0000256" key="1">
    <source>
        <dbReference type="SAM" id="Phobius"/>
    </source>
</evidence>
<feature type="transmembrane region" description="Helical" evidence="1">
    <location>
        <begin position="405"/>
        <end position="422"/>
    </location>
</feature>
<dbReference type="AlphaFoldDB" id="A0A1M5BAE0"/>
<dbReference type="InterPro" id="IPR051533">
    <property type="entry name" value="WaaL-like"/>
</dbReference>
<evidence type="ECO:0000313" key="2">
    <source>
        <dbReference type="EMBL" id="SHF39297.1"/>
    </source>
</evidence>
<dbReference type="PANTHER" id="PTHR37422:SF13">
    <property type="entry name" value="LIPOPOLYSACCHARIDE BIOSYNTHESIS PROTEIN PA4999-RELATED"/>
    <property type="match status" value="1"/>
</dbReference>
<proteinExistence type="predicted"/>
<feature type="transmembrane region" description="Helical" evidence="1">
    <location>
        <begin position="365"/>
        <end position="393"/>
    </location>
</feature>
<feature type="transmembrane region" description="Helical" evidence="1">
    <location>
        <begin position="92"/>
        <end position="110"/>
    </location>
</feature>
<feature type="transmembrane region" description="Helical" evidence="1">
    <location>
        <begin position="215"/>
        <end position="233"/>
    </location>
</feature>
<feature type="transmembrane region" description="Helical" evidence="1">
    <location>
        <begin position="284"/>
        <end position="305"/>
    </location>
</feature>
<feature type="transmembrane region" description="Helical" evidence="1">
    <location>
        <begin position="31"/>
        <end position="52"/>
    </location>
</feature>
<keyword evidence="1" id="KW-0812">Transmembrane</keyword>
<dbReference type="STRING" id="1302690.BUE76_17045"/>
<evidence type="ECO:0000313" key="3">
    <source>
        <dbReference type="Proteomes" id="UP000184368"/>
    </source>
</evidence>
<feature type="transmembrane region" description="Helical" evidence="1">
    <location>
        <begin position="428"/>
        <end position="445"/>
    </location>
</feature>